<dbReference type="PANTHER" id="PTHR24322">
    <property type="entry name" value="PKSB"/>
    <property type="match status" value="1"/>
</dbReference>
<comment type="similarity">
    <text evidence="1 3">Belongs to the short-chain dehydrogenases/reductases (SDR) family.</text>
</comment>
<dbReference type="InterPro" id="IPR002347">
    <property type="entry name" value="SDR_fam"/>
</dbReference>
<gene>
    <name evidence="4" type="ORF">GCM10009550_14440</name>
</gene>
<dbReference type="RefSeq" id="WP_344238058.1">
    <property type="nucleotide sequence ID" value="NZ_BAAAHH010000004.1"/>
</dbReference>
<protein>
    <submittedName>
        <fullName evidence="4">SDR family NAD(P)-dependent oxidoreductase</fullName>
    </submittedName>
</protein>
<evidence type="ECO:0000256" key="1">
    <source>
        <dbReference type="ARBA" id="ARBA00006484"/>
    </source>
</evidence>
<reference evidence="5" key="1">
    <citation type="journal article" date="2019" name="Int. J. Syst. Evol. Microbiol.">
        <title>The Global Catalogue of Microorganisms (GCM) 10K type strain sequencing project: providing services to taxonomists for standard genome sequencing and annotation.</title>
        <authorList>
            <consortium name="The Broad Institute Genomics Platform"/>
            <consortium name="The Broad Institute Genome Sequencing Center for Infectious Disease"/>
            <person name="Wu L."/>
            <person name="Ma J."/>
        </authorList>
    </citation>
    <scope>NUCLEOTIDE SEQUENCE [LARGE SCALE GENOMIC DNA]</scope>
    <source>
        <strain evidence="5">JCM 10696</strain>
    </source>
</reference>
<sequence length="291" mass="30565">MNTTATAEGAMDELGGRTAAITGAGSGIGRALALRLAGEGMDLALADVQPEALAETRELAAAYDVRIVSRVTDVGEEREVEAFADLAFTELGAVHLLCNNAGVFAGGQVWTRPAADFEWSLRVNLWGILHGLRAFVPRMIEQDTEGHIVNTCSVAGLFVGPGSAPYTVSKWAAFAATLSLAQELALQGSKLRASALCPGGVTTRIHESERVRPAGLASEPGDDSAFMLEMIRTTVENGISPEEVAAQVVDAVRSGRFLVLTHPAYTEGLSEQAEALISGGLPRMPDYEGKG</sequence>
<dbReference type="InterPro" id="IPR036291">
    <property type="entry name" value="NAD(P)-bd_dom_sf"/>
</dbReference>
<dbReference type="SUPFAM" id="SSF51735">
    <property type="entry name" value="NAD(P)-binding Rossmann-fold domains"/>
    <property type="match status" value="1"/>
</dbReference>
<dbReference type="PANTHER" id="PTHR24322:SF736">
    <property type="entry name" value="RETINOL DEHYDROGENASE 10"/>
    <property type="match status" value="1"/>
</dbReference>
<accession>A0ABP4B1Q2</accession>
<dbReference type="CDD" id="cd05233">
    <property type="entry name" value="SDR_c"/>
    <property type="match status" value="1"/>
</dbReference>
<keyword evidence="2" id="KW-0560">Oxidoreductase</keyword>
<comment type="caution">
    <text evidence="4">The sequence shown here is derived from an EMBL/GenBank/DDBJ whole genome shotgun (WGS) entry which is preliminary data.</text>
</comment>
<name>A0ABP4B1Q2_9ACTN</name>
<keyword evidence="5" id="KW-1185">Reference proteome</keyword>
<dbReference type="Proteomes" id="UP001500665">
    <property type="component" value="Unassembled WGS sequence"/>
</dbReference>
<evidence type="ECO:0000313" key="5">
    <source>
        <dbReference type="Proteomes" id="UP001500665"/>
    </source>
</evidence>
<evidence type="ECO:0000256" key="2">
    <source>
        <dbReference type="ARBA" id="ARBA00023002"/>
    </source>
</evidence>
<dbReference type="PRINTS" id="PR00080">
    <property type="entry name" value="SDRFAMILY"/>
</dbReference>
<dbReference type="Gene3D" id="3.40.50.720">
    <property type="entry name" value="NAD(P)-binding Rossmann-like Domain"/>
    <property type="match status" value="1"/>
</dbReference>
<dbReference type="PRINTS" id="PR00081">
    <property type="entry name" value="GDHRDH"/>
</dbReference>
<proteinExistence type="inferred from homology"/>
<evidence type="ECO:0000256" key="3">
    <source>
        <dbReference type="RuleBase" id="RU000363"/>
    </source>
</evidence>
<organism evidence="4 5">
    <name type="scientific">Actinocorallia libanotica</name>
    <dbReference type="NCBI Taxonomy" id="46162"/>
    <lineage>
        <taxon>Bacteria</taxon>
        <taxon>Bacillati</taxon>
        <taxon>Actinomycetota</taxon>
        <taxon>Actinomycetes</taxon>
        <taxon>Streptosporangiales</taxon>
        <taxon>Thermomonosporaceae</taxon>
        <taxon>Actinocorallia</taxon>
    </lineage>
</organism>
<dbReference type="EMBL" id="BAAAHH010000004">
    <property type="protein sequence ID" value="GAA0942896.1"/>
    <property type="molecule type" value="Genomic_DNA"/>
</dbReference>
<evidence type="ECO:0000313" key="4">
    <source>
        <dbReference type="EMBL" id="GAA0942896.1"/>
    </source>
</evidence>
<dbReference type="Pfam" id="PF00106">
    <property type="entry name" value="adh_short"/>
    <property type="match status" value="1"/>
</dbReference>